<feature type="transmembrane region" description="Helical" evidence="1">
    <location>
        <begin position="34"/>
        <end position="52"/>
    </location>
</feature>
<keyword evidence="3" id="KW-1185">Reference proteome</keyword>
<reference evidence="2 3" key="1">
    <citation type="submission" date="2019-03" db="EMBL/GenBank/DDBJ databases">
        <title>Draft genome of Gammaproteobacteria bacterium LSUCC0057, a member of the SAR92 clade.</title>
        <authorList>
            <person name="Lanclos V.C."/>
            <person name="Doiron C."/>
            <person name="Henson M.W."/>
            <person name="Thrash J.C."/>
        </authorList>
    </citation>
    <scope>NUCLEOTIDE SEQUENCE [LARGE SCALE GENOMIC DNA]</scope>
    <source>
        <strain evidence="2 3">LSUCC0057</strain>
    </source>
</reference>
<keyword evidence="1" id="KW-1133">Transmembrane helix</keyword>
<organism evidence="2 3">
    <name type="scientific">Gammaproteobacteria bacterium LSUCC0057</name>
    <dbReference type="NCBI Taxonomy" id="2559237"/>
    <lineage>
        <taxon>Bacteria</taxon>
        <taxon>Pseudomonadati</taxon>
        <taxon>Pseudomonadota</taxon>
        <taxon>Gammaproteobacteria</taxon>
        <taxon>Cellvibrionales</taxon>
        <taxon>Porticoccaceae</taxon>
        <taxon>SAR92 clade</taxon>
    </lineage>
</organism>
<comment type="caution">
    <text evidence="2">The sequence shown here is derived from an EMBL/GenBank/DDBJ whole genome shotgun (WGS) entry which is preliminary data.</text>
</comment>
<name>A0A4Y8UF13_9GAMM</name>
<gene>
    <name evidence="2" type="ORF">E3W66_08010</name>
</gene>
<proteinExistence type="predicted"/>
<evidence type="ECO:0000256" key="1">
    <source>
        <dbReference type="SAM" id="Phobius"/>
    </source>
</evidence>
<evidence type="ECO:0000313" key="3">
    <source>
        <dbReference type="Proteomes" id="UP000298133"/>
    </source>
</evidence>
<sequence length="112" mass="12022">MSSARLNGAIKMVTAGLVMVYAGFAWGVSGGWQWPLLGLLALSAAGQWLLGWDRSVSYSSKLQQPLLTGLFALVVSVLLMSSGLYSQPLWGALALLACHLLLGSQPPRRRHE</sequence>
<keyword evidence="1" id="KW-0472">Membrane</keyword>
<keyword evidence="1" id="KW-0812">Transmembrane</keyword>
<accession>A0A4Y8UF13</accession>
<feature type="transmembrane region" description="Helical" evidence="1">
    <location>
        <begin position="12"/>
        <end position="28"/>
    </location>
</feature>
<evidence type="ECO:0000313" key="2">
    <source>
        <dbReference type="EMBL" id="TFH67426.1"/>
    </source>
</evidence>
<dbReference type="AlphaFoldDB" id="A0A4Y8UF13"/>
<feature type="transmembrane region" description="Helical" evidence="1">
    <location>
        <begin position="64"/>
        <end position="81"/>
    </location>
</feature>
<protein>
    <submittedName>
        <fullName evidence="2">Uncharacterized protein</fullName>
    </submittedName>
</protein>
<dbReference type="Proteomes" id="UP000298133">
    <property type="component" value="Unassembled WGS sequence"/>
</dbReference>
<dbReference type="EMBL" id="SPIA01000003">
    <property type="protein sequence ID" value="TFH67426.1"/>
    <property type="molecule type" value="Genomic_DNA"/>
</dbReference>